<dbReference type="InterPro" id="IPR014519">
    <property type="entry name" value="UCP024492"/>
</dbReference>
<comment type="caution">
    <text evidence="1">The sequence shown here is derived from an EMBL/GenBank/DDBJ whole genome shotgun (WGS) entry which is preliminary data.</text>
</comment>
<protein>
    <submittedName>
        <fullName evidence="1">DUF488 domain-containing protein</fullName>
    </submittedName>
</protein>
<keyword evidence="2" id="KW-1185">Reference proteome</keyword>
<dbReference type="EMBL" id="BAABKY010000002">
    <property type="protein sequence ID" value="GAA5072927.1"/>
    <property type="molecule type" value="Genomic_DNA"/>
</dbReference>
<gene>
    <name evidence="1" type="ORF">GCM10025759_13520</name>
</gene>
<accession>A0ABP9LBN5</accession>
<dbReference type="InterPro" id="IPR007438">
    <property type="entry name" value="DUF488"/>
</dbReference>
<dbReference type="PANTHER" id="PTHR39337:SF1">
    <property type="entry name" value="BLR5642 PROTEIN"/>
    <property type="match status" value="1"/>
</dbReference>
<proteinExistence type="predicted"/>
<sequence>MLAVMRTVWTVGHSTREWPDFVALLEMAGIEAVADVRRFAGSRRHPQFAATHMAQALPEAGIDYVPMPDLGGRRVPRPDSHNTAWRNASFRGYADYMESADYVEARERLEALALHKRTAVMCAEAYWAQCHRSLISDDLKSRGWQVVHLVAPGRSEEHPYTKAARIVDGVLDYSPHAADDTAGTQPPLF</sequence>
<dbReference type="PIRSF" id="PIRSF024492">
    <property type="entry name" value="UCP024492"/>
    <property type="match status" value="1"/>
</dbReference>
<organism evidence="1 2">
    <name type="scientific">Lysobacter panacisoli</name>
    <dbReference type="NCBI Taxonomy" id="1255263"/>
    <lineage>
        <taxon>Bacteria</taxon>
        <taxon>Pseudomonadati</taxon>
        <taxon>Pseudomonadota</taxon>
        <taxon>Gammaproteobacteria</taxon>
        <taxon>Lysobacterales</taxon>
        <taxon>Lysobacteraceae</taxon>
        <taxon>Lysobacter</taxon>
    </lineage>
</organism>
<reference evidence="2" key="1">
    <citation type="journal article" date="2019" name="Int. J. Syst. Evol. Microbiol.">
        <title>The Global Catalogue of Microorganisms (GCM) 10K type strain sequencing project: providing services to taxonomists for standard genome sequencing and annotation.</title>
        <authorList>
            <consortium name="The Broad Institute Genomics Platform"/>
            <consortium name="The Broad Institute Genome Sequencing Center for Infectious Disease"/>
            <person name="Wu L."/>
            <person name="Ma J."/>
        </authorList>
    </citation>
    <scope>NUCLEOTIDE SEQUENCE [LARGE SCALE GENOMIC DNA]</scope>
    <source>
        <strain evidence="2">JCM 19212</strain>
    </source>
</reference>
<dbReference type="Proteomes" id="UP001501083">
    <property type="component" value="Unassembled WGS sequence"/>
</dbReference>
<dbReference type="Pfam" id="PF04343">
    <property type="entry name" value="DUF488"/>
    <property type="match status" value="1"/>
</dbReference>
<evidence type="ECO:0000313" key="1">
    <source>
        <dbReference type="EMBL" id="GAA5072927.1"/>
    </source>
</evidence>
<evidence type="ECO:0000313" key="2">
    <source>
        <dbReference type="Proteomes" id="UP001501083"/>
    </source>
</evidence>
<dbReference type="PANTHER" id="PTHR39337">
    <property type="entry name" value="BLR5642 PROTEIN"/>
    <property type="match status" value="1"/>
</dbReference>
<name>A0ABP9LBN5_9GAMM</name>